<organism evidence="8 9">
    <name type="scientific">Oenococcus oeni ATCC BAA-1163</name>
    <dbReference type="NCBI Taxonomy" id="379360"/>
    <lineage>
        <taxon>Bacteria</taxon>
        <taxon>Bacillati</taxon>
        <taxon>Bacillota</taxon>
        <taxon>Bacilli</taxon>
        <taxon>Lactobacillales</taxon>
        <taxon>Lactobacillaceae</taxon>
        <taxon>Oenococcus</taxon>
    </lineage>
</organism>
<keyword evidence="4" id="KW-0732">Signal</keyword>
<evidence type="ECO:0000313" key="8">
    <source>
        <dbReference type="EMBL" id="EAV38961.1"/>
    </source>
</evidence>
<dbReference type="Gene3D" id="2.30.30.170">
    <property type="match status" value="1"/>
</dbReference>
<evidence type="ECO:0000259" key="7">
    <source>
        <dbReference type="SMART" id="SM00047"/>
    </source>
</evidence>
<protein>
    <submittedName>
        <fullName evidence="8">N-acetylmuramidase</fullName>
    </submittedName>
</protein>
<evidence type="ECO:0000256" key="3">
    <source>
        <dbReference type="ARBA" id="ARBA00022525"/>
    </source>
</evidence>
<comment type="subcellular location">
    <subcellularLocation>
        <location evidence="1">Secreted</location>
    </subcellularLocation>
</comment>
<dbReference type="Pfam" id="PF01832">
    <property type="entry name" value="Glucosaminidase"/>
    <property type="match status" value="1"/>
</dbReference>
<feature type="domain" description="Mannosyl-glycoprotein endo-beta-N-acetylglucosamidase-like" evidence="7">
    <location>
        <begin position="70"/>
        <end position="216"/>
    </location>
</feature>
<dbReference type="AlphaFoldDB" id="A0NKS1"/>
<keyword evidence="5" id="KW-0378">Hydrolase</keyword>
<dbReference type="InterPro" id="IPR051056">
    <property type="entry name" value="Glycosyl_Hydrolase_73"/>
</dbReference>
<comment type="caution">
    <text evidence="8">The sequence shown here is derived from an EMBL/GenBank/DDBJ whole genome shotgun (WGS) entry which is preliminary data.</text>
</comment>
<evidence type="ECO:0000256" key="5">
    <source>
        <dbReference type="ARBA" id="ARBA00022801"/>
    </source>
</evidence>
<dbReference type="PANTHER" id="PTHR33308:SF9">
    <property type="entry name" value="PEPTIDOGLYCAN HYDROLASE FLGJ"/>
    <property type="match status" value="1"/>
</dbReference>
<reference evidence="8 9" key="1">
    <citation type="submission" date="2006-11" db="EMBL/GenBank/DDBJ databases">
        <authorList>
            <consortium name="Laboratoire de Microbiologie (Universite Bourgogne)"/>
            <consortium name="GENOME Express"/>
            <consortium name="UMR Oenologie Ampelologie (Universite Bordeaux 2)"/>
            <person name="Guzzo J."/>
        </authorList>
    </citation>
    <scope>NUCLEOTIDE SEQUENCE [LARGE SCALE GENOMIC DNA]</scope>
    <source>
        <strain evidence="8 9">ATCC BAA-1163</strain>
    </source>
</reference>
<dbReference type="GO" id="GO:0005576">
    <property type="term" value="C:extracellular region"/>
    <property type="evidence" value="ECO:0007669"/>
    <property type="project" value="UniProtKB-SubCell"/>
</dbReference>
<dbReference type="GO" id="GO:0004040">
    <property type="term" value="F:amidase activity"/>
    <property type="evidence" value="ECO:0007669"/>
    <property type="project" value="InterPro"/>
</dbReference>
<evidence type="ECO:0000256" key="4">
    <source>
        <dbReference type="ARBA" id="ARBA00022729"/>
    </source>
</evidence>
<dbReference type="Pfam" id="PF13457">
    <property type="entry name" value="GW"/>
    <property type="match status" value="1"/>
</dbReference>
<name>A0NKS1_OENOE</name>
<proteinExistence type="inferred from homology"/>
<dbReference type="Gene3D" id="1.10.530.10">
    <property type="match status" value="1"/>
</dbReference>
<accession>A0NKS1</accession>
<dbReference type="SMART" id="SM00047">
    <property type="entry name" value="LYZ2"/>
    <property type="match status" value="1"/>
</dbReference>
<dbReference type="HOGENOM" id="CLU_1276553_0_0_9"/>
<evidence type="ECO:0000256" key="1">
    <source>
        <dbReference type="ARBA" id="ARBA00004613"/>
    </source>
</evidence>
<keyword evidence="6" id="KW-0961">Cell wall biogenesis/degradation</keyword>
<dbReference type="InterPro" id="IPR038200">
    <property type="entry name" value="GW_dom_sf"/>
</dbReference>
<evidence type="ECO:0000256" key="2">
    <source>
        <dbReference type="ARBA" id="ARBA00010266"/>
    </source>
</evidence>
<comment type="similarity">
    <text evidence="2">Belongs to the glycosyl hydrolase 73 family.</text>
</comment>
<keyword evidence="3" id="KW-0964">Secreted</keyword>
<dbReference type="InterPro" id="IPR025987">
    <property type="entry name" value="GW_dom"/>
</dbReference>
<dbReference type="GO" id="GO:0071555">
    <property type="term" value="P:cell wall organization"/>
    <property type="evidence" value="ECO:0007669"/>
    <property type="project" value="UniProtKB-KW"/>
</dbReference>
<dbReference type="PANTHER" id="PTHR33308">
    <property type="entry name" value="PEPTIDOGLYCAN HYDROLASE FLGJ"/>
    <property type="match status" value="1"/>
</dbReference>
<sequence>MALTSSATMAANGNASNYNGNLVTILKSDVTKRSNGLVYTYYQIKDGSSTFRIDARAVNQKALNINTSSLTTAQKNWLNSIVPAAAEVADSNGLYASVMVAQAILESSFGTSALAAAPYNNLFGIKASYSPYVSGYASFSTTEYVGNQYITVKASFNTYSSVTNSFYDYLYKMNHGVTWNTSLYHNVFRSVAGSYSQAAKNLVSDGYATDLTYGQN</sequence>
<dbReference type="Proteomes" id="UP000003346">
    <property type="component" value="Unassembled WGS sequence"/>
</dbReference>
<dbReference type="InterPro" id="IPR002901">
    <property type="entry name" value="MGlyc_endo_b_GlcNAc-like_dom"/>
</dbReference>
<gene>
    <name evidence="8" type="primary">acmA</name>
    <name evidence="8" type="ORF">OENOO_64079</name>
</gene>
<dbReference type="Gene3D" id="4.10.80.30">
    <property type="entry name" value="DNA polymerase, domain 6"/>
    <property type="match status" value="1"/>
</dbReference>
<dbReference type="EMBL" id="AAUV01000059">
    <property type="protein sequence ID" value="EAV38961.1"/>
    <property type="molecule type" value="Genomic_DNA"/>
</dbReference>
<evidence type="ECO:0000313" key="9">
    <source>
        <dbReference type="Proteomes" id="UP000003346"/>
    </source>
</evidence>
<evidence type="ECO:0000256" key="6">
    <source>
        <dbReference type="ARBA" id="ARBA00023316"/>
    </source>
</evidence>